<evidence type="ECO:0000256" key="2">
    <source>
        <dbReference type="ARBA" id="ARBA00013008"/>
    </source>
</evidence>
<keyword evidence="4" id="KW-0665">Pyrimidine biosynthesis</keyword>
<keyword evidence="9" id="KW-1185">Reference proteome</keyword>
<dbReference type="OrthoDB" id="1924069at2759"/>
<dbReference type="PANTHER" id="PTHR45753:SF6">
    <property type="entry name" value="ASPARTATE CARBAMOYLTRANSFERASE"/>
    <property type="match status" value="1"/>
</dbReference>
<dbReference type="GO" id="GO:0006520">
    <property type="term" value="P:amino acid metabolic process"/>
    <property type="evidence" value="ECO:0007669"/>
    <property type="project" value="InterPro"/>
</dbReference>
<accession>A0A7G2C1U6</accession>
<dbReference type="UniPathway" id="UPA00070">
    <property type="reaction ID" value="UER00116"/>
</dbReference>
<evidence type="ECO:0000256" key="6">
    <source>
        <dbReference type="RuleBase" id="RU003634"/>
    </source>
</evidence>
<evidence type="ECO:0000256" key="5">
    <source>
        <dbReference type="ARBA" id="ARBA00048859"/>
    </source>
</evidence>
<evidence type="ECO:0000313" key="8">
    <source>
        <dbReference type="EMBL" id="CAD2212693.1"/>
    </source>
</evidence>
<dbReference type="FunFam" id="3.40.50.1370:FF:000002">
    <property type="entry name" value="Aspartate carbamoyltransferase 2"/>
    <property type="match status" value="1"/>
</dbReference>
<dbReference type="GO" id="GO:0044205">
    <property type="term" value="P:'de novo' UMP biosynthetic process"/>
    <property type="evidence" value="ECO:0007669"/>
    <property type="project" value="UniProtKB-UniPathway"/>
</dbReference>
<dbReference type="EC" id="2.1.3.2" evidence="2"/>
<comment type="similarity">
    <text evidence="6">Belongs to the aspartate/ornithine carbamoyltransferase superfamily.</text>
</comment>
<organism evidence="8 9">
    <name type="scientific">Angomonas deanei</name>
    <dbReference type="NCBI Taxonomy" id="59799"/>
    <lineage>
        <taxon>Eukaryota</taxon>
        <taxon>Discoba</taxon>
        <taxon>Euglenozoa</taxon>
        <taxon>Kinetoplastea</taxon>
        <taxon>Metakinetoplastina</taxon>
        <taxon>Trypanosomatida</taxon>
        <taxon>Trypanosomatidae</taxon>
        <taxon>Strigomonadinae</taxon>
        <taxon>Angomonas</taxon>
    </lineage>
</organism>
<comment type="catalytic activity">
    <reaction evidence="5">
        <text>carbamoyl phosphate + L-aspartate = N-carbamoyl-L-aspartate + phosphate + H(+)</text>
        <dbReference type="Rhea" id="RHEA:20013"/>
        <dbReference type="ChEBI" id="CHEBI:15378"/>
        <dbReference type="ChEBI" id="CHEBI:29991"/>
        <dbReference type="ChEBI" id="CHEBI:32814"/>
        <dbReference type="ChEBI" id="CHEBI:43474"/>
        <dbReference type="ChEBI" id="CHEBI:58228"/>
        <dbReference type="EC" id="2.1.3.2"/>
    </reaction>
</comment>
<dbReference type="AlphaFoldDB" id="A0A7G2C1U6"/>
<feature type="domain" description="Aspartate/ornithine carbamoyltransferase Asp/Orn-binding" evidence="7">
    <location>
        <begin position="29"/>
        <end position="191"/>
    </location>
</feature>
<dbReference type="PANTHER" id="PTHR45753">
    <property type="entry name" value="ORNITHINE CARBAMOYLTRANSFERASE, MITOCHONDRIAL"/>
    <property type="match status" value="1"/>
</dbReference>
<gene>
    <name evidence="8" type="ORF">ADEAN_000010500</name>
</gene>
<evidence type="ECO:0000256" key="1">
    <source>
        <dbReference type="ARBA" id="ARBA00004852"/>
    </source>
</evidence>
<name>A0A7G2C1U6_9TRYP</name>
<evidence type="ECO:0000259" key="7">
    <source>
        <dbReference type="Pfam" id="PF00185"/>
    </source>
</evidence>
<proteinExistence type="inferred from homology"/>
<sequence>MNAGNGSGEHPTQALLDALTIHAELGGIDGKTIALIGDLKMGRTVHSLLKLLVHNFSLRKVYLVAPGELHMPQEVLDYIAEDLKSKNTELVCVSALSAEIVSDSDVLYATRLQKERFTTTDGSDPIATFNKALKDIVINKERLKDAKEKMIVMHPLPRVDELSSDVDNDPRAAYFRQMRYGLFMRMAILLSVLS</sequence>
<dbReference type="VEuPathDB" id="TriTrypDB:ADEAN_000010500"/>
<dbReference type="InterPro" id="IPR006131">
    <property type="entry name" value="Asp_carbamoyltransf_Asp/Orn-bd"/>
</dbReference>
<dbReference type="InterPro" id="IPR036901">
    <property type="entry name" value="Asp/Orn_carbamoylTrfase_sf"/>
</dbReference>
<evidence type="ECO:0000256" key="3">
    <source>
        <dbReference type="ARBA" id="ARBA00022679"/>
    </source>
</evidence>
<evidence type="ECO:0000256" key="4">
    <source>
        <dbReference type="ARBA" id="ARBA00022975"/>
    </source>
</evidence>
<dbReference type="SUPFAM" id="SSF53671">
    <property type="entry name" value="Aspartate/ornithine carbamoyltransferase"/>
    <property type="match status" value="1"/>
</dbReference>
<dbReference type="GO" id="GO:0016597">
    <property type="term" value="F:amino acid binding"/>
    <property type="evidence" value="ECO:0007669"/>
    <property type="project" value="InterPro"/>
</dbReference>
<protein>
    <recommendedName>
        <fullName evidence="2">aspartate carbamoyltransferase</fullName>
        <ecNumber evidence="2">2.1.3.2</ecNumber>
    </recommendedName>
</protein>
<evidence type="ECO:0000313" key="9">
    <source>
        <dbReference type="Proteomes" id="UP000515908"/>
    </source>
</evidence>
<dbReference type="GO" id="GO:0004070">
    <property type="term" value="F:aspartate carbamoyltransferase activity"/>
    <property type="evidence" value="ECO:0007669"/>
    <property type="project" value="UniProtKB-EC"/>
</dbReference>
<dbReference type="Gene3D" id="3.40.50.1370">
    <property type="entry name" value="Aspartate/ornithine carbamoyltransferase"/>
    <property type="match status" value="2"/>
</dbReference>
<dbReference type="Proteomes" id="UP000515908">
    <property type="component" value="Chromosome 01"/>
</dbReference>
<comment type="pathway">
    <text evidence="1">Pyrimidine metabolism; UMP biosynthesis via de novo pathway; (S)-dihydroorotate from bicarbonate: step 2/3.</text>
</comment>
<dbReference type="PRINTS" id="PR00101">
    <property type="entry name" value="ATCASE"/>
</dbReference>
<dbReference type="Pfam" id="PF00185">
    <property type="entry name" value="OTCace"/>
    <property type="match status" value="1"/>
</dbReference>
<dbReference type="PRINTS" id="PR00100">
    <property type="entry name" value="AOTCASE"/>
</dbReference>
<dbReference type="EMBL" id="LR877145">
    <property type="protein sequence ID" value="CAD2212693.1"/>
    <property type="molecule type" value="Genomic_DNA"/>
</dbReference>
<keyword evidence="3 6" id="KW-0808">Transferase</keyword>
<dbReference type="InterPro" id="IPR006130">
    <property type="entry name" value="Asp/Orn_carbamoylTrfase"/>
</dbReference>
<reference evidence="8 9" key="1">
    <citation type="submission" date="2020-08" db="EMBL/GenBank/DDBJ databases">
        <authorList>
            <person name="Newling K."/>
            <person name="Davey J."/>
            <person name="Forrester S."/>
        </authorList>
    </citation>
    <scope>NUCLEOTIDE SEQUENCE [LARGE SCALE GENOMIC DNA]</scope>
    <source>
        <strain evidence="9">Crithidia deanei Carvalho (ATCC PRA-265)</strain>
    </source>
</reference>